<keyword evidence="4 8" id="KW-0547">Nucleotide-binding</keyword>
<comment type="subunit">
    <text evidence="8">Monomer.</text>
</comment>
<comment type="caution">
    <text evidence="10">The sequence shown here is derived from an EMBL/GenBank/DDBJ whole genome shotgun (WGS) entry which is preliminary data.</text>
</comment>
<dbReference type="GO" id="GO:0005525">
    <property type="term" value="F:GTP binding"/>
    <property type="evidence" value="ECO:0007669"/>
    <property type="project" value="UniProtKB-UniRule"/>
</dbReference>
<organism evidence="10 11">
    <name type="scientific">Phyllobacterium salinisoli</name>
    <dbReference type="NCBI Taxonomy" id="1899321"/>
    <lineage>
        <taxon>Bacteria</taxon>
        <taxon>Pseudomonadati</taxon>
        <taxon>Pseudomonadota</taxon>
        <taxon>Alphaproteobacteria</taxon>
        <taxon>Hyphomicrobiales</taxon>
        <taxon>Phyllobacteriaceae</taxon>
        <taxon>Phyllobacterium</taxon>
    </lineage>
</organism>
<feature type="domain" description="MobA-like NTP transferase" evidence="9">
    <location>
        <begin position="11"/>
        <end position="160"/>
    </location>
</feature>
<dbReference type="NCBIfam" id="TIGR02665">
    <property type="entry name" value="molyb_mobA"/>
    <property type="match status" value="1"/>
</dbReference>
<feature type="binding site" evidence="8">
    <location>
        <position position="27"/>
    </location>
    <ligand>
        <name>GTP</name>
        <dbReference type="ChEBI" id="CHEBI:37565"/>
    </ligand>
</feature>
<evidence type="ECO:0000256" key="7">
    <source>
        <dbReference type="ARBA" id="ARBA00023150"/>
    </source>
</evidence>
<dbReference type="CDD" id="cd02503">
    <property type="entry name" value="MobA"/>
    <property type="match status" value="1"/>
</dbReference>
<dbReference type="EC" id="2.7.7.77" evidence="8"/>
<dbReference type="PANTHER" id="PTHR19136">
    <property type="entry name" value="MOLYBDENUM COFACTOR GUANYLYLTRANSFERASE"/>
    <property type="match status" value="1"/>
</dbReference>
<comment type="cofactor">
    <cofactor evidence="8">
        <name>Mg(2+)</name>
        <dbReference type="ChEBI" id="CHEBI:18420"/>
    </cofactor>
</comment>
<evidence type="ECO:0000313" key="11">
    <source>
        <dbReference type="Proteomes" id="UP000253420"/>
    </source>
</evidence>
<dbReference type="InterPro" id="IPR013482">
    <property type="entry name" value="Molybde_CF_guanTrfase"/>
</dbReference>
<gene>
    <name evidence="8" type="primary">mobA</name>
    <name evidence="10" type="ORF">DUT91_00345</name>
</gene>
<proteinExistence type="inferred from homology"/>
<evidence type="ECO:0000256" key="4">
    <source>
        <dbReference type="ARBA" id="ARBA00022741"/>
    </source>
</evidence>
<keyword evidence="7 8" id="KW-0501">Molybdenum cofactor biosynthesis</keyword>
<evidence type="ECO:0000256" key="6">
    <source>
        <dbReference type="ARBA" id="ARBA00023134"/>
    </source>
</evidence>
<feature type="binding site" evidence="8">
    <location>
        <position position="110"/>
    </location>
    <ligand>
        <name>GTP</name>
        <dbReference type="ChEBI" id="CHEBI:37565"/>
    </ligand>
</feature>
<evidence type="ECO:0000256" key="2">
    <source>
        <dbReference type="ARBA" id="ARBA00022679"/>
    </source>
</evidence>
<comment type="subcellular location">
    <subcellularLocation>
        <location evidence="8">Cytoplasm</location>
    </subcellularLocation>
</comment>
<dbReference type="InterPro" id="IPR029044">
    <property type="entry name" value="Nucleotide-diphossugar_trans"/>
</dbReference>
<evidence type="ECO:0000256" key="1">
    <source>
        <dbReference type="ARBA" id="ARBA00022490"/>
    </source>
</evidence>
<keyword evidence="5 8" id="KW-0460">Magnesium</keyword>
<feature type="binding site" evidence="8">
    <location>
        <position position="55"/>
    </location>
    <ligand>
        <name>GTP</name>
        <dbReference type="ChEBI" id="CHEBI:37565"/>
    </ligand>
</feature>
<accession>A0A368KBI2</accession>
<dbReference type="EMBL" id="QOZG01000001">
    <property type="protein sequence ID" value="RCS25863.1"/>
    <property type="molecule type" value="Genomic_DNA"/>
</dbReference>
<comment type="function">
    <text evidence="8">Transfers a GMP moiety from GTP to Mo-molybdopterin (Mo-MPT) cofactor (Moco or molybdenum cofactor) to form Mo-molybdopterin guanine dinucleotide (Mo-MGD) cofactor.</text>
</comment>
<dbReference type="InterPro" id="IPR025877">
    <property type="entry name" value="MobA-like_NTP_Trfase"/>
</dbReference>
<keyword evidence="6 8" id="KW-0342">GTP-binding</keyword>
<comment type="similarity">
    <text evidence="8">Belongs to the MobA family.</text>
</comment>
<dbReference type="AlphaFoldDB" id="A0A368KBI2"/>
<evidence type="ECO:0000256" key="5">
    <source>
        <dbReference type="ARBA" id="ARBA00022842"/>
    </source>
</evidence>
<feature type="binding site" evidence="8">
    <location>
        <position position="73"/>
    </location>
    <ligand>
        <name>GTP</name>
        <dbReference type="ChEBI" id="CHEBI:37565"/>
    </ligand>
</feature>
<keyword evidence="10" id="KW-0548">Nucleotidyltransferase</keyword>
<reference evidence="10 11" key="1">
    <citation type="submission" date="2018-07" db="EMBL/GenBank/DDBJ databases">
        <title>The draft genome of Phyllobacterium salinisoli.</title>
        <authorList>
            <person name="Liu L."/>
            <person name="Li L."/>
            <person name="Zhang X."/>
            <person name="Liang L."/>
        </authorList>
    </citation>
    <scope>NUCLEOTIDE SEQUENCE [LARGE SCALE GENOMIC DNA]</scope>
    <source>
        <strain evidence="10 11">LLAN61</strain>
    </source>
</reference>
<dbReference type="GO" id="GO:0046872">
    <property type="term" value="F:metal ion binding"/>
    <property type="evidence" value="ECO:0007669"/>
    <property type="project" value="UniProtKB-KW"/>
</dbReference>
<dbReference type="Proteomes" id="UP000253420">
    <property type="component" value="Unassembled WGS sequence"/>
</dbReference>
<comment type="domain">
    <text evidence="8">The N-terminal domain determines nucleotide recognition and specific binding, while the C-terminal domain determines the specific binding to the target protein.</text>
</comment>
<dbReference type="Pfam" id="PF12804">
    <property type="entry name" value="NTP_transf_3"/>
    <property type="match status" value="1"/>
</dbReference>
<evidence type="ECO:0000256" key="8">
    <source>
        <dbReference type="HAMAP-Rule" id="MF_00316"/>
    </source>
</evidence>
<evidence type="ECO:0000313" key="10">
    <source>
        <dbReference type="EMBL" id="RCS25863.1"/>
    </source>
</evidence>
<dbReference type="GO" id="GO:0005737">
    <property type="term" value="C:cytoplasm"/>
    <property type="evidence" value="ECO:0007669"/>
    <property type="project" value="UniProtKB-SubCell"/>
</dbReference>
<dbReference type="GO" id="GO:1902758">
    <property type="term" value="P:bis(molybdopterin guanine dinucleotide)molybdenum biosynthetic process"/>
    <property type="evidence" value="ECO:0007669"/>
    <property type="project" value="TreeGrafter"/>
</dbReference>
<name>A0A368KBI2_9HYPH</name>
<dbReference type="PANTHER" id="PTHR19136:SF81">
    <property type="entry name" value="MOLYBDENUM COFACTOR GUANYLYLTRANSFERASE"/>
    <property type="match status" value="1"/>
</dbReference>
<evidence type="ECO:0000259" key="9">
    <source>
        <dbReference type="Pfam" id="PF12804"/>
    </source>
</evidence>
<dbReference type="Gene3D" id="3.90.550.10">
    <property type="entry name" value="Spore Coat Polysaccharide Biosynthesis Protein SpsA, Chain A"/>
    <property type="match status" value="1"/>
</dbReference>
<keyword evidence="2 8" id="KW-0808">Transferase</keyword>
<evidence type="ECO:0000256" key="3">
    <source>
        <dbReference type="ARBA" id="ARBA00022723"/>
    </source>
</evidence>
<dbReference type="OrthoDB" id="9788394at2"/>
<feature type="binding site" evidence="8">
    <location>
        <begin position="14"/>
        <end position="16"/>
    </location>
    <ligand>
        <name>GTP</name>
        <dbReference type="ChEBI" id="CHEBI:37565"/>
    </ligand>
</feature>
<protein>
    <recommendedName>
        <fullName evidence="8">Molybdenum cofactor guanylyltransferase</fullName>
        <shortName evidence="8">MoCo guanylyltransferase</shortName>
        <ecNumber evidence="8">2.7.7.77</ecNumber>
    </recommendedName>
    <alternativeName>
        <fullName evidence="8">GTP:molybdopterin guanylyltransferase</fullName>
    </alternativeName>
    <alternativeName>
        <fullName evidence="8">Mo-MPT guanylyltransferase</fullName>
    </alternativeName>
    <alternativeName>
        <fullName evidence="8">Molybdopterin guanylyltransferase</fullName>
    </alternativeName>
    <alternativeName>
        <fullName evidence="8">Molybdopterin-guanine dinucleotide synthase</fullName>
        <shortName evidence="8">MGD synthase</shortName>
    </alternativeName>
</protein>
<keyword evidence="1 8" id="KW-0963">Cytoplasm</keyword>
<dbReference type="HAMAP" id="MF_00316">
    <property type="entry name" value="MobA"/>
    <property type="match status" value="1"/>
</dbReference>
<dbReference type="GO" id="GO:0061603">
    <property type="term" value="F:molybdenum cofactor guanylyltransferase activity"/>
    <property type="evidence" value="ECO:0007669"/>
    <property type="project" value="UniProtKB-EC"/>
</dbReference>
<dbReference type="SUPFAM" id="SSF53448">
    <property type="entry name" value="Nucleotide-diphospho-sugar transferases"/>
    <property type="match status" value="1"/>
</dbReference>
<keyword evidence="11" id="KW-1185">Reference proteome</keyword>
<comment type="catalytic activity">
    <reaction evidence="8">
        <text>Mo-molybdopterin + GTP + H(+) = Mo-molybdopterin guanine dinucleotide + diphosphate</text>
        <dbReference type="Rhea" id="RHEA:34243"/>
        <dbReference type="ChEBI" id="CHEBI:15378"/>
        <dbReference type="ChEBI" id="CHEBI:33019"/>
        <dbReference type="ChEBI" id="CHEBI:37565"/>
        <dbReference type="ChEBI" id="CHEBI:71302"/>
        <dbReference type="ChEBI" id="CHEBI:71310"/>
        <dbReference type="EC" id="2.7.7.77"/>
    </reaction>
</comment>
<feature type="binding site" evidence="8">
    <location>
        <position position="110"/>
    </location>
    <ligand>
        <name>Mg(2+)</name>
        <dbReference type="ChEBI" id="CHEBI:18420"/>
    </ligand>
</feature>
<sequence length="217" mass="23477">MTENAFRKPLGVILAGGRAQRMGGGDKGLMLLGGQPLVARVIERLRPQLQHLIINANGDPARFYQFGLPVVEDAIAGHQGPLAGVQAAMRYASHMDDASRPSHIVTVAADTPFFPTDLVARLTRQLKEPDNIVLAVSGGNIHPVFGLWPIALENDLAAFLVSGEKPKVSVWAKRHGITEVEFDPLETGTGLAVDPFFNINTQEDLAQAEQLLTKMRS</sequence>
<keyword evidence="3 8" id="KW-0479">Metal-binding</keyword>